<keyword evidence="11 21" id="KW-0067">ATP-binding</keyword>
<evidence type="ECO:0000256" key="12">
    <source>
        <dbReference type="ARBA" id="ARBA00022844"/>
    </source>
</evidence>
<keyword evidence="10" id="KW-0378">Hydrolase</keyword>
<comment type="catalytic activity">
    <reaction evidence="18 21">
        <text>a 5'-end (5'-triphosphoguanosine)-adenylyl-adenylyl-cytidylyl-adenosine in mRNA + S-adenosyl-L-methionine = a 5'-end (5'-triphosphoguanosine)-(2'-O-methyladenylyl)-adenylyl-cytidylyl-adenosine in mRNA + S-adenosyl-L-homocysteine + H(+)</text>
        <dbReference type="Rhea" id="RHEA:65380"/>
        <dbReference type="Rhea" id="RHEA-COMP:16797"/>
        <dbReference type="Rhea" id="RHEA-COMP:16801"/>
        <dbReference type="ChEBI" id="CHEBI:15378"/>
        <dbReference type="ChEBI" id="CHEBI:57856"/>
        <dbReference type="ChEBI" id="CHEBI:59789"/>
        <dbReference type="ChEBI" id="CHEBI:156482"/>
        <dbReference type="ChEBI" id="CHEBI:156484"/>
    </reaction>
</comment>
<comment type="catalytic activity">
    <reaction evidence="20 21">
        <text>GTP + H2O = GDP + phosphate + H(+)</text>
        <dbReference type="Rhea" id="RHEA:19669"/>
        <dbReference type="ChEBI" id="CHEBI:15377"/>
        <dbReference type="ChEBI" id="CHEBI:15378"/>
        <dbReference type="ChEBI" id="CHEBI:37565"/>
        <dbReference type="ChEBI" id="CHEBI:43474"/>
        <dbReference type="ChEBI" id="CHEBI:58189"/>
    </reaction>
</comment>
<keyword evidence="6 21" id="KW-0808">Transferase</keyword>
<evidence type="ECO:0000256" key="16">
    <source>
        <dbReference type="ARBA" id="ARBA00024494"/>
    </source>
</evidence>
<evidence type="ECO:0000256" key="20">
    <source>
        <dbReference type="ARBA" id="ARBA00048548"/>
    </source>
</evidence>
<reference evidence="24" key="1">
    <citation type="submission" date="2018-09" db="EMBL/GenBank/DDBJ databases">
        <title>Molecular-genetic characterization of Avian avulovirus 20 strains isolated from wild birds.</title>
        <authorList>
            <person name="Karamendin K."/>
            <person name="Asanova S."/>
            <person name="Kydyrmanov A."/>
            <person name="Sayatov M."/>
            <person name="Kasymbekov Y."/>
            <person name="Khan E."/>
            <person name="Seidalina A."/>
            <person name="Klara D."/>
        </authorList>
    </citation>
    <scope>NUCLEOTIDE SEQUENCE</scope>
    <source>
        <strain evidence="24">AAvV-20/great black headed gull/Atyrau/5541/2013</strain>
    </source>
</reference>
<keyword evidence="14 21" id="KW-0506">mRNA capping</keyword>
<evidence type="ECO:0000256" key="6">
    <source>
        <dbReference type="ARBA" id="ARBA00022679"/>
    </source>
</evidence>
<keyword evidence="12 21" id="KW-0946">Virion</keyword>
<comment type="function">
    <text evidence="21">RNA-directed RNA polymerase that catalyzes the transcription of viral mRNAs, their capping and polyadenylation. The template is composed of the viral RNA tightly encapsidated by the nucleoprotein (N). The viral polymerase binds to the genomic RNA at the 3' leader promoter, and transcribes subsequently all viral mRNAs with a decreasing efficiency. The first gene is the most transcribed, and the last the least transcribed. The viral phosphoprotein acts as a processivity factor. Capping is concomitant with initiation of mRNA transcription. Indeed, a GDP polyribonucleotidyl transferase (PRNTase) adds the cap structure when the nascent RNA chain length has reached few nucleotides. Ribose 2'-O methylation of viral mRNA cap precedes and facilitates subsequent guanine-N-7 methylation, both activities being carried by the viral polymerase. Polyadenylation of mRNAs occur by a stuttering mechanism at a slipery stop site present at the end viral genes. After finishing transcription of a mRNA, the polymerase can resume transcription of the downstream gene.</text>
</comment>
<dbReference type="NCBIfam" id="TIGR04198">
    <property type="entry name" value="paramyx_RNAcap"/>
    <property type="match status" value="1"/>
</dbReference>
<evidence type="ECO:0000259" key="23">
    <source>
        <dbReference type="PROSITE" id="PS51590"/>
    </source>
</evidence>
<dbReference type="InterPro" id="IPR039736">
    <property type="entry name" value="L_poly_C"/>
</dbReference>
<evidence type="ECO:0000256" key="4">
    <source>
        <dbReference type="ARBA" id="ARBA00022603"/>
    </source>
</evidence>
<evidence type="ECO:0000313" key="24">
    <source>
        <dbReference type="EMBL" id="QDB64855.1"/>
    </source>
</evidence>
<evidence type="ECO:0000256" key="18">
    <source>
        <dbReference type="ARBA" id="ARBA00047332"/>
    </source>
</evidence>
<comment type="similarity">
    <text evidence="2 21">Belongs to the paramyxovirus L protein family.</text>
</comment>
<evidence type="ECO:0000256" key="2">
    <source>
        <dbReference type="ARBA" id="ARBA00007934"/>
    </source>
</evidence>
<evidence type="ECO:0000256" key="7">
    <source>
        <dbReference type="ARBA" id="ARBA00022691"/>
    </source>
</evidence>
<dbReference type="EC" id="2.1.1.-" evidence="21"/>
<name>A0A4Y5TAT1_9MONO</name>
<evidence type="ECO:0000256" key="21">
    <source>
        <dbReference type="PIRNR" id="PIRNR000830"/>
    </source>
</evidence>
<evidence type="ECO:0000256" key="9">
    <source>
        <dbReference type="ARBA" id="ARBA00022741"/>
    </source>
</evidence>
<dbReference type="GO" id="GO:0003924">
    <property type="term" value="F:GTPase activity"/>
    <property type="evidence" value="ECO:0007669"/>
    <property type="project" value="RHEA"/>
</dbReference>
<dbReference type="PIRSF" id="PIRSF000830">
    <property type="entry name" value="RNA_pol_ParamyxoV"/>
    <property type="match status" value="1"/>
</dbReference>
<dbReference type="GO" id="GO:0003968">
    <property type="term" value="F:RNA-directed RNA polymerase activity"/>
    <property type="evidence" value="ECO:0007669"/>
    <property type="project" value="UniProtKB-KW"/>
</dbReference>
<comment type="catalytic activity">
    <reaction evidence="16">
        <text>a 5'-end triphospho-adenylyl-adenylyl-cytidylyl-adenosine in mRNA + GDP + H(+) = a 5'-end (5'-triphosphoguanosine)-adenylyl-adenylyl-cytidylyl-adenosine in mRNA + diphosphate</text>
        <dbReference type="Rhea" id="RHEA:65436"/>
        <dbReference type="Rhea" id="RHEA-COMP:16797"/>
        <dbReference type="Rhea" id="RHEA-COMP:16799"/>
        <dbReference type="ChEBI" id="CHEBI:15378"/>
        <dbReference type="ChEBI" id="CHEBI:33019"/>
        <dbReference type="ChEBI" id="CHEBI:58189"/>
        <dbReference type="ChEBI" id="CHEBI:156484"/>
        <dbReference type="ChEBI" id="CHEBI:156503"/>
        <dbReference type="EC" id="2.7.7.88"/>
    </reaction>
</comment>
<gene>
    <name evidence="24" type="primary">L</name>
</gene>
<keyword evidence="13 21" id="KW-0693">Viral RNA replication</keyword>
<dbReference type="EMBL" id="MH844488">
    <property type="protein sequence ID" value="QDB64855.1"/>
    <property type="molecule type" value="Viral_cRNA"/>
</dbReference>
<feature type="domain" description="Mononegavirus-type SAM-dependent 2'-O-MTase" evidence="23">
    <location>
        <begin position="1787"/>
        <end position="2000"/>
    </location>
</feature>
<evidence type="ECO:0000256" key="8">
    <source>
        <dbReference type="ARBA" id="ARBA00022695"/>
    </source>
</evidence>
<dbReference type="EC" id="3.6.1.-" evidence="21"/>
<evidence type="ECO:0000256" key="14">
    <source>
        <dbReference type="ARBA" id="ARBA00023042"/>
    </source>
</evidence>
<dbReference type="GO" id="GO:0030430">
    <property type="term" value="C:host cell cytoplasm"/>
    <property type="evidence" value="ECO:0007669"/>
    <property type="project" value="UniProtKB-SubCell"/>
</dbReference>
<sequence length="2242" mass="254602">MDQTQADSIIQPEVHLNSPLVRNKLLLLWKLSGLPQPHEFTNLTLSNHATLGEIQSNESKIRYNLEQMTKRVSDILRQRGDSSQEYQPILHPRVLKHLSQITCAAALSFCKDKNRILHSVFGSARSGYTHLFSAISHQLIGKGNLFVDTQECPIIKDNVTSEGCSQLLNSITTAMTTQWSDTRWSWLHIKQVMRYLIKQARVSRQHSEIRVWSENWGLIGVTPDIVAIFSYKDRWMTILTFEMVLMYSDMIEGRDNVTLVACLSPALQPLVSRLDILFALVDTLAYQIGDKVYDFVAVLESMAYASVQLHDASKACAGEFFSFNLAELHETLSGVIDPKEVKRIVAIIRTVYSGLSVYQGAELLCIMRLFGHPLLTAQQAAKKVRESMCAPKLVEIDSILQVLSFFKGIIINGFRRSHSGLWPNIVHESIIDDDLRQLYHESAEIPHSFMLRKYKALSMLEFQKSIEFDLNDDLSTFLKDKAICRPKSQWTAIFRKSLLPNKMQLLQNQDVRSNRLLIDFLESADFDPEMEFNYVRHMDYLQDDQFCASYSLKEKEIKTTGRIFAKMTRKMRSCQVILESLLSKHICKFFKENGVSMEQLSLTKSLLAMSQLAVRVCPLHDHIATPYSSSKSESSITKETTKPGLKIQEKFSSQRKKAVVATFLTTDLQKYCLNWRYSTIKLFALALNQIFGIEHGFEWIHLRLMNSTLFVGDPFSPPEDSVMIDLDDMRNDDIFIVSPRGGIEGLCQKLWTMISISIIHCVAQKIGARVAAMVQGDNQVIAITREIFPGDKLDNLESELDKLGDLFFSEFKLQNYALGHNLKPKETIQSQSFFVYSKRIFWEGRILSQILKNAAKVCLVSDNLGENTVASCSNISSTITRMIENGLEKDTALVLNHAFVITQLLFDEHYSIVCNYSTVKSLIGSQNWKNLHYATLVPGQVGGYGFLNLSRLFTRNIGDPVTCALSDLKWYIRSQLLPEFVLKNVILREPGEGSWSTLCADPYSLNIPYIQLPTTYLKRHTQKSLLSNSSNPLLAGVQVHTQYQEEEALSQFLLDRDYVMPRVAHVVMETSILGKRKQIQGLIDTTPTIIKTALMTNPVSRKKCDKIIEYSLCYLTSCHDEVLTNHSHSSHATSIWDNALLSVETCSLVLSDYLRTMSWSNILNGRPITGVTSPDTLELISGSLIGENSACRLCELGDDNMTWMHLKGPIYLPEPSRTRSTVRVPYLGSKTEERKTASMANIKGMSHHLKAALRGTSVMIWAFGDSDDTWNQALILANTRCNLDITQLRLLTPIPSSSNIQHRLSDGISVQKFTPASLSRVSSFVQICNDNQKLERDGGNVDSNLIYQQIMLLGLSIMETLHPLHHTWILNDQTIHLHTGQSCCIREIDTSFANSARWQFPDITVTMENPFLYDPTPVSTLDEPILIKKEFFYNELNIDAINYYDAIVLLSKCVAKLMSDCILEEGVTSSVKNDALVSFDNSINWISEILYCDIHIFVQCLGQDILLTLAYQMYYLRITGRNNMLYYLRALLDRIPTVQLANMALTISHPEVFRRLLVAGVVKSVQGPYIATIDFIAICRDIIVSGAEEYLASLLAGVELSTVFFNSQDGELTPKMEQFLARRLCLLTLLTGSQIQMPVIRHLSAIEKCTVLTDFLSYLVKNDHKSYHTSSVLYPLSLNPKIDSLISNLYFTTRRTLSNLRSNEQAKAQIAFMYTEESNLQTFTPEECESLKSDYVFSRGLFFTVIMTSDLTGLHKFESIAYMEESPTCSWDNKLNNQQPPIVHLLKTVGSSSTSWYKFSVIAACQERSHVLSGDSLYIGEGSGSVMTLFEFLDPGHKIYYNSLFFNEWNPPQRNFGPTPGQFLNSIVYKNILAGVPCKYGYVQEFCPMWRDIDQESNVTDTSFLNYGLELIPAHTVKRVVCDIEFDFGMPIERMIQGYTHILILSAMVLKKHGVFLLKVYRKSEKLFQFVLSCCIMLFGECRIHQNLYMSMQGGEVVIECKTREDINFMQCPNVISRVNAIISRSLTIVHPDALTRLRTEQDTLLEKIAHFSSSVFKNRTTLHLSQLDSLLLQLGGQLPMVNGLDPRVLSSLDIHSVRTQMIDLIDTAITECNVIYTESDAVDLALMLGPFNLNRFRKISTIAQACIKHCIPLWIAYELTSNHQSLTYITTQVGRGIFRFMDLMTPREFVSLSKRPRFIKKVYTLNRLNSFFEIHSKIILSRAEIKQLMKFIGALLKFKLE</sequence>
<keyword evidence="3 21" id="KW-0696">RNA-directed RNA polymerase</keyword>
<evidence type="ECO:0000256" key="19">
    <source>
        <dbReference type="ARBA" id="ARBA00047370"/>
    </source>
</evidence>
<feature type="domain" description="RdRp catalytic" evidence="22">
    <location>
        <begin position="660"/>
        <end position="844"/>
    </location>
</feature>
<keyword evidence="4 21" id="KW-0489">Methyltransferase</keyword>
<dbReference type="Pfam" id="PF00946">
    <property type="entry name" value="Mononeg_RNA_pol"/>
    <property type="match status" value="1"/>
</dbReference>
<dbReference type="EC" id="2.7.7.48" evidence="21"/>
<comment type="catalytic activity">
    <reaction evidence="17 21">
        <text>a 5'-end (5'-triphosphoguanosine)-(2'-O-methyladenylyl)-adenylyl-cytidylyl-adenosine in mRNA + S-adenosyl-L-methionine = a 5'-end (N(7)-methyl 5'-triphosphoguanosine)-(2'-O-methyladenylyl)-adenylyl-cytidylyl-adenosine in mRNA + S-adenosyl-L-homocysteine</text>
        <dbReference type="Rhea" id="RHEA:65440"/>
        <dbReference type="Rhea" id="RHEA-COMP:16798"/>
        <dbReference type="Rhea" id="RHEA-COMP:16801"/>
        <dbReference type="ChEBI" id="CHEBI:57856"/>
        <dbReference type="ChEBI" id="CHEBI:59789"/>
        <dbReference type="ChEBI" id="CHEBI:156482"/>
        <dbReference type="ChEBI" id="CHEBI:156483"/>
    </reaction>
</comment>
<keyword evidence="9 21" id="KW-0547">Nucleotide-binding</keyword>
<keyword evidence="8 21" id="KW-0548">Nucleotidyltransferase</keyword>
<dbReference type="PROSITE" id="PS51590">
    <property type="entry name" value="SAM_MT_MNV_L"/>
    <property type="match status" value="1"/>
</dbReference>
<proteinExistence type="inferred from homology"/>
<comment type="subcellular location">
    <subcellularLocation>
        <location evidence="21">Virion</location>
    </subcellularLocation>
    <subcellularLocation>
        <location evidence="21">Host cytoplasm</location>
    </subcellularLocation>
</comment>
<dbReference type="InterPro" id="IPR026890">
    <property type="entry name" value="Mononeg_mRNAcap"/>
</dbReference>
<dbReference type="GO" id="GO:0005524">
    <property type="term" value="F:ATP binding"/>
    <property type="evidence" value="ECO:0007669"/>
    <property type="project" value="UniProtKB-KW"/>
</dbReference>
<comment type="catalytic activity">
    <reaction evidence="19">
        <text>a 5'-end (5'-triphosphoguanosine)-adenylyl-adenylyl-cytidylyl-adenosine in mRNA + 2 S-adenosyl-L-methionine = a 5'-end (N(7)-methyl 5'-triphosphoguanosine)-(2'-O-methyladenylyl)-adenylyl-cytidylyl-adenosine in mRNA + 2 S-adenosyl-L-homocysteine + H(+)</text>
        <dbReference type="Rhea" id="RHEA:65376"/>
        <dbReference type="Rhea" id="RHEA-COMP:16797"/>
        <dbReference type="Rhea" id="RHEA-COMP:16798"/>
        <dbReference type="ChEBI" id="CHEBI:15378"/>
        <dbReference type="ChEBI" id="CHEBI:57856"/>
        <dbReference type="ChEBI" id="CHEBI:59789"/>
        <dbReference type="ChEBI" id="CHEBI:156483"/>
        <dbReference type="ChEBI" id="CHEBI:156484"/>
        <dbReference type="EC" id="2.1.1.375"/>
    </reaction>
</comment>
<evidence type="ECO:0000256" key="15">
    <source>
        <dbReference type="ARBA" id="ARBA00023268"/>
    </source>
</evidence>
<evidence type="ECO:0000256" key="17">
    <source>
        <dbReference type="ARBA" id="ARBA00024499"/>
    </source>
</evidence>
<dbReference type="InterPro" id="IPR016269">
    <property type="entry name" value="RNA-dir_pol_paramyxovirus"/>
</dbReference>
<evidence type="ECO:0000259" key="22">
    <source>
        <dbReference type="PROSITE" id="PS50526"/>
    </source>
</evidence>
<protein>
    <recommendedName>
        <fullName evidence="21">RNA-directed RNA polymerase L</fullName>
        <shortName evidence="21">Protein L</shortName>
    </recommendedName>
    <alternativeName>
        <fullName evidence="21">Large structural protein</fullName>
    </alternativeName>
    <alternativeName>
        <fullName evidence="21">Replicase</fullName>
    </alternativeName>
    <alternativeName>
        <fullName evidence="21">Transcriptase</fullName>
    </alternativeName>
    <domain>
        <recommendedName>
            <fullName evidence="21">RNA-directed RNA polymerase</fullName>
            <ecNumber evidence="21">2.7.7.48</ecNumber>
        </recommendedName>
    </domain>
    <domain>
        <recommendedName>
            <fullName evidence="21">GTP phosphohydrolase</fullName>
            <ecNumber evidence="21">3.6.1.-</ecNumber>
        </recommendedName>
    </domain>
    <domain>
        <recommendedName>
            <fullName evidence="21">GDP polyribonucleotidyltransferase</fullName>
            <ecNumber evidence="21">2.7.7.88</ecNumber>
        </recommendedName>
        <alternativeName>
            <fullName evidence="21">PRNTase</fullName>
        </alternativeName>
    </domain>
    <domain>
        <recommendedName>
            <fullName evidence="21">mRNA (nucleoside-2'-O-)-methyltransferase</fullName>
            <shortName evidence="21">N1-2'-O-MTase</shortName>
            <ecNumber evidence="21">2.1.1.-</ecNumber>
        </recommendedName>
    </domain>
    <domain>
        <recommendedName>
            <fullName evidence="21">mRNA (guanine-N(7)-)-methyltransferase</fullName>
            <shortName evidence="21">G-N7-MTase</shortName>
        </recommendedName>
    </domain>
</protein>
<evidence type="ECO:0000256" key="11">
    <source>
        <dbReference type="ARBA" id="ARBA00022840"/>
    </source>
</evidence>
<keyword evidence="7 21" id="KW-0949">S-adenosyl-L-methionine</keyword>
<dbReference type="GO" id="GO:0004482">
    <property type="term" value="F:mRNA 5'-cap (guanine-N7-)-methyltransferase activity"/>
    <property type="evidence" value="ECO:0007669"/>
    <property type="project" value="InterPro"/>
</dbReference>
<dbReference type="Pfam" id="PF14318">
    <property type="entry name" value="Mononeg_mRNAcap"/>
    <property type="match status" value="1"/>
</dbReference>
<evidence type="ECO:0000256" key="1">
    <source>
        <dbReference type="ARBA" id="ARBA00003132"/>
    </source>
</evidence>
<evidence type="ECO:0000256" key="13">
    <source>
        <dbReference type="ARBA" id="ARBA00022953"/>
    </source>
</evidence>
<evidence type="ECO:0000256" key="5">
    <source>
        <dbReference type="ARBA" id="ARBA00022664"/>
    </source>
</evidence>
<dbReference type="InterPro" id="IPR025786">
    <property type="entry name" value="Mononega_L_MeTrfase"/>
</dbReference>
<evidence type="ECO:0000256" key="10">
    <source>
        <dbReference type="ARBA" id="ARBA00022801"/>
    </source>
</evidence>
<dbReference type="PROSITE" id="PS50526">
    <property type="entry name" value="RDRP_SSRNA_NEG_NONSEG"/>
    <property type="match status" value="1"/>
</dbReference>
<keyword evidence="15" id="KW-0511">Multifunctional enzyme</keyword>
<comment type="function">
    <text evidence="1 21">RNA-directed RNA polymerase that catalyzes the replication of viral genomic RNA. The template is composed of the viral RNA tightly encapsidated by the nucleoprotein (N). The replicase mode is dependent on intracellular N protein concentration. In this mode, the polymerase replicates the whole viral genome without recognizing transcriptional signals, and the replicated genome is not caped or polyadenylated.</text>
</comment>
<keyword evidence="5 21" id="KW-0507">mRNA processing</keyword>
<evidence type="ECO:0000256" key="3">
    <source>
        <dbReference type="ARBA" id="ARBA00022484"/>
    </source>
</evidence>
<accession>A0A4Y5TAT1</accession>
<dbReference type="EC" id="2.7.7.88" evidence="21"/>
<dbReference type="GO" id="GO:0044423">
    <property type="term" value="C:virion component"/>
    <property type="evidence" value="ECO:0007669"/>
    <property type="project" value="UniProtKB-KW"/>
</dbReference>
<keyword evidence="21" id="KW-1035">Host cytoplasm</keyword>
<dbReference type="InterPro" id="IPR014023">
    <property type="entry name" value="Mononeg_RNA_pol_cat"/>
</dbReference>
<comment type="catalytic activity">
    <reaction evidence="21">
        <text>RNA(n) + a ribonucleoside 5'-triphosphate = RNA(n+1) + diphosphate</text>
        <dbReference type="Rhea" id="RHEA:21248"/>
        <dbReference type="Rhea" id="RHEA-COMP:14527"/>
        <dbReference type="Rhea" id="RHEA-COMP:17342"/>
        <dbReference type="ChEBI" id="CHEBI:33019"/>
        <dbReference type="ChEBI" id="CHEBI:61557"/>
        <dbReference type="ChEBI" id="CHEBI:140395"/>
        <dbReference type="EC" id="2.7.7.48"/>
    </reaction>
</comment>
<organism evidence="24">
    <name type="scientific">avian paramyxovirus 20</name>
    <dbReference type="NCBI Taxonomy" id="2560314"/>
    <lineage>
        <taxon>Viruses</taxon>
        <taxon>Riboviria</taxon>
        <taxon>Orthornavirae</taxon>
        <taxon>Negarnaviricota</taxon>
        <taxon>Haploviricotina</taxon>
        <taxon>Monjiviricetes</taxon>
        <taxon>Mononegavirales</taxon>
        <taxon>Paramyxoviridae</taxon>
        <taxon>Avulavirinae</taxon>
        <taxon>Metaavulavirus</taxon>
        <taxon>Metaavulavirus kazakhstanense</taxon>
    </lineage>
</organism>